<dbReference type="InterPro" id="IPR003732">
    <property type="entry name" value="Daa-tRNA_deacyls_DTD"/>
</dbReference>
<dbReference type="GO" id="GO:0106026">
    <property type="term" value="F:Gly-tRNA(Ala) deacylase activity"/>
    <property type="evidence" value="ECO:0007669"/>
    <property type="project" value="UniProtKB-UniRule"/>
</dbReference>
<dbReference type="STRING" id="336988.NT96_02675"/>
<comment type="domain">
    <text evidence="5">A Gly-cisPro motif from one monomer fits into the active site of the other monomer to allow specific chiral rejection of L-amino acids.</text>
</comment>
<dbReference type="HAMAP" id="MF_00518">
    <property type="entry name" value="Deacylase_Dtd"/>
    <property type="match status" value="1"/>
</dbReference>
<comment type="subunit">
    <text evidence="5">Homodimer.</text>
</comment>
<dbReference type="HOGENOM" id="CLU_076901_1_0_9"/>
<organism evidence="6 7">
    <name type="scientific">Oenococcus kitaharae DSM 17330</name>
    <dbReference type="NCBI Taxonomy" id="1045004"/>
    <lineage>
        <taxon>Bacteria</taxon>
        <taxon>Bacillati</taxon>
        <taxon>Bacillota</taxon>
        <taxon>Bacilli</taxon>
        <taxon>Lactobacillales</taxon>
        <taxon>Lactobacillaceae</taxon>
        <taxon>Oenococcus</taxon>
    </lineage>
</organism>
<keyword evidence="5" id="KW-0378">Hydrolase</keyword>
<comment type="function">
    <text evidence="5">An aminoacyl-tRNA editing enzyme that deacylates mischarged D-aminoacyl-tRNAs. Also deacylates mischarged glycyl-tRNA(Ala), protecting cells against glycine mischarging by AlaRS. Acts via tRNA-based rather than protein-based catalysis; rejects L-amino acids rather than detecting D-amino acids in the active site. By recycling D-aminoacyl-tRNA to D-amino acids and free tRNA molecules, this enzyme counteracts the toxicity associated with the formation of D-aminoacyl-tRNA entities in vivo and helps enforce protein L-homochirality.</text>
</comment>
<dbReference type="CDD" id="cd00563">
    <property type="entry name" value="Dtyr_deacylase"/>
    <property type="match status" value="1"/>
</dbReference>
<feature type="short sequence motif" description="Gly-cisPro motif, important for rejection of L-amino acids" evidence="5">
    <location>
        <begin position="137"/>
        <end position="138"/>
    </location>
</feature>
<dbReference type="GO" id="GO:0005737">
    <property type="term" value="C:cytoplasm"/>
    <property type="evidence" value="ECO:0007669"/>
    <property type="project" value="UniProtKB-SubCell"/>
</dbReference>
<dbReference type="InterPro" id="IPR023509">
    <property type="entry name" value="DTD-like_sf"/>
</dbReference>
<dbReference type="OrthoDB" id="9801395at2"/>
<evidence type="ECO:0000313" key="7">
    <source>
        <dbReference type="Proteomes" id="UP000004959"/>
    </source>
</evidence>
<evidence type="ECO:0000256" key="5">
    <source>
        <dbReference type="HAMAP-Rule" id="MF_00518"/>
    </source>
</evidence>
<keyword evidence="3 5" id="KW-0820">tRNA-binding</keyword>
<comment type="catalytic activity">
    <reaction evidence="5">
        <text>a D-aminoacyl-tRNA + H2O = a tRNA + a D-alpha-amino acid + H(+)</text>
        <dbReference type="Rhea" id="RHEA:13953"/>
        <dbReference type="Rhea" id="RHEA-COMP:10123"/>
        <dbReference type="Rhea" id="RHEA-COMP:10124"/>
        <dbReference type="ChEBI" id="CHEBI:15377"/>
        <dbReference type="ChEBI" id="CHEBI:15378"/>
        <dbReference type="ChEBI" id="CHEBI:59871"/>
        <dbReference type="ChEBI" id="CHEBI:78442"/>
        <dbReference type="ChEBI" id="CHEBI:79333"/>
        <dbReference type="EC" id="3.1.1.96"/>
    </reaction>
</comment>
<comment type="caution">
    <text evidence="6">The sequence shown here is derived from an EMBL/GenBank/DDBJ whole genome shotgun (WGS) entry which is preliminary data.</text>
</comment>
<evidence type="ECO:0000313" key="6">
    <source>
        <dbReference type="EMBL" id="EHN58582.1"/>
    </source>
</evidence>
<dbReference type="Proteomes" id="UP000004959">
    <property type="component" value="Chromosome"/>
</dbReference>
<gene>
    <name evidence="5" type="primary">dtd</name>
    <name evidence="6" type="ORF">OKIT_0464</name>
</gene>
<keyword evidence="7" id="KW-1185">Reference proteome</keyword>
<dbReference type="GO" id="GO:0043908">
    <property type="term" value="F:Ser(Gly)-tRNA(Ala) hydrolase activity"/>
    <property type="evidence" value="ECO:0007669"/>
    <property type="project" value="UniProtKB-UniRule"/>
</dbReference>
<dbReference type="GO" id="GO:0019478">
    <property type="term" value="P:D-amino acid catabolic process"/>
    <property type="evidence" value="ECO:0007669"/>
    <property type="project" value="UniProtKB-UniRule"/>
</dbReference>
<dbReference type="eggNOG" id="COG1490">
    <property type="taxonomic scope" value="Bacteria"/>
</dbReference>
<dbReference type="SUPFAM" id="SSF69500">
    <property type="entry name" value="DTD-like"/>
    <property type="match status" value="1"/>
</dbReference>
<sequence>MRVLLQKVSSASVSIDKKVVSHIGKGFLLLVAVEDSDGAEEVAYLVHKIIKLRVFLDKKGKMNLSISDVAGSILSVSQFTLYADTRKGNRPSFTDAGQPAHAQAIYNDFNQALTATGIPLETGVFAADMAVKLVNDGPVTIMFDTDQR</sequence>
<dbReference type="PANTHER" id="PTHR10472">
    <property type="entry name" value="D-TYROSYL-TRNA TYR DEACYLASE"/>
    <property type="match status" value="1"/>
</dbReference>
<dbReference type="AlphaFoldDB" id="G9WF22"/>
<reference evidence="6 7" key="1">
    <citation type="journal article" date="2012" name="PLoS ONE">
        <title>Functional divergence in the genus oenococcus as predicted by genome sequencing of the newly-described species, Oenococcus kitaharae.</title>
        <authorList>
            <person name="Borneman A.R."/>
            <person name="McCarthy J.M."/>
            <person name="Chambers P.J."/>
            <person name="Bartowsky E.J."/>
        </authorList>
    </citation>
    <scope>NUCLEOTIDE SEQUENCE [LARGE SCALE GENOMIC DNA]</scope>
    <source>
        <strain evidence="7">DSM17330</strain>
    </source>
</reference>
<keyword evidence="4 5" id="KW-0694">RNA-binding</keyword>
<keyword evidence="2 5" id="KW-0963">Cytoplasm</keyword>
<dbReference type="PATRIC" id="fig|1045004.4.peg.460"/>
<accession>G9WF22</accession>
<dbReference type="GO" id="GO:0051500">
    <property type="term" value="F:D-tyrosyl-tRNA(Tyr) deacylase activity"/>
    <property type="evidence" value="ECO:0007669"/>
    <property type="project" value="TreeGrafter"/>
</dbReference>
<comment type="catalytic activity">
    <reaction evidence="5">
        <text>glycyl-tRNA(Ala) + H2O = tRNA(Ala) + glycine + H(+)</text>
        <dbReference type="Rhea" id="RHEA:53744"/>
        <dbReference type="Rhea" id="RHEA-COMP:9657"/>
        <dbReference type="Rhea" id="RHEA-COMP:13640"/>
        <dbReference type="ChEBI" id="CHEBI:15377"/>
        <dbReference type="ChEBI" id="CHEBI:15378"/>
        <dbReference type="ChEBI" id="CHEBI:57305"/>
        <dbReference type="ChEBI" id="CHEBI:78442"/>
        <dbReference type="ChEBI" id="CHEBI:78522"/>
    </reaction>
</comment>
<dbReference type="Pfam" id="PF02580">
    <property type="entry name" value="Tyr_Deacylase"/>
    <property type="match status" value="1"/>
</dbReference>
<dbReference type="PANTHER" id="PTHR10472:SF5">
    <property type="entry name" value="D-AMINOACYL-TRNA DEACYLASE 1"/>
    <property type="match status" value="1"/>
</dbReference>
<dbReference type="Gene3D" id="3.50.80.10">
    <property type="entry name" value="D-tyrosyl-tRNA(Tyr) deacylase"/>
    <property type="match status" value="1"/>
</dbReference>
<dbReference type="EC" id="3.1.1.96" evidence="5"/>
<comment type="similarity">
    <text evidence="1 5">Belongs to the DTD family.</text>
</comment>
<proteinExistence type="inferred from homology"/>
<evidence type="ECO:0000256" key="4">
    <source>
        <dbReference type="ARBA" id="ARBA00022884"/>
    </source>
</evidence>
<evidence type="ECO:0000256" key="3">
    <source>
        <dbReference type="ARBA" id="ARBA00022555"/>
    </source>
</evidence>
<dbReference type="EC" id="3.1.1.-" evidence="5"/>
<evidence type="ECO:0000256" key="2">
    <source>
        <dbReference type="ARBA" id="ARBA00022490"/>
    </source>
</evidence>
<dbReference type="GO" id="GO:0000049">
    <property type="term" value="F:tRNA binding"/>
    <property type="evidence" value="ECO:0007669"/>
    <property type="project" value="UniProtKB-UniRule"/>
</dbReference>
<evidence type="ECO:0000256" key="1">
    <source>
        <dbReference type="ARBA" id="ARBA00009673"/>
    </source>
</evidence>
<protein>
    <recommendedName>
        <fullName evidence="5">D-aminoacyl-tRNA deacylase</fullName>
        <shortName evidence="5">DTD</shortName>
        <ecNumber evidence="5">3.1.1.96</ecNumber>
    </recommendedName>
    <alternativeName>
        <fullName evidence="5">Gly-tRNA(Ala) deacylase</fullName>
        <ecNumber evidence="5">3.1.1.-</ecNumber>
    </alternativeName>
</protein>
<comment type="subcellular location">
    <subcellularLocation>
        <location evidence="5">Cytoplasm</location>
    </subcellularLocation>
</comment>
<dbReference type="NCBIfam" id="TIGR00256">
    <property type="entry name" value="D-aminoacyl-tRNA deacylase"/>
    <property type="match status" value="1"/>
</dbReference>
<dbReference type="FunFam" id="3.50.80.10:FF:000001">
    <property type="entry name" value="D-aminoacyl-tRNA deacylase"/>
    <property type="match status" value="1"/>
</dbReference>
<name>G9WF22_9LACO</name>
<dbReference type="RefSeq" id="WP_007744956.1">
    <property type="nucleotide sequence ID" value="NZ_CM001398.1"/>
</dbReference>
<dbReference type="EMBL" id="AFVZ01000001">
    <property type="protein sequence ID" value="EHN58582.1"/>
    <property type="molecule type" value="Genomic_DNA"/>
</dbReference>